<organism evidence="1 2">
    <name type="scientific">Vibrio ishigakensis</name>
    <dbReference type="NCBI Taxonomy" id="1481914"/>
    <lineage>
        <taxon>Bacteria</taxon>
        <taxon>Pseudomonadati</taxon>
        <taxon>Pseudomonadota</taxon>
        <taxon>Gammaproteobacteria</taxon>
        <taxon>Vibrionales</taxon>
        <taxon>Vibrionaceae</taxon>
        <taxon>Vibrio</taxon>
    </lineage>
</organism>
<name>A0A0B8NKZ2_9VIBR</name>
<dbReference type="InterPro" id="IPR007411">
    <property type="entry name" value="EpmC"/>
</dbReference>
<dbReference type="Pfam" id="PF04315">
    <property type="entry name" value="EpmC"/>
    <property type="match status" value="1"/>
</dbReference>
<sequence>MHAEVLKILQTGLPKRVEMLSNALRDFYNTPPLKAQDFKVV</sequence>
<accession>A0A0B8NKZ2</accession>
<comment type="caution">
    <text evidence="1">The sequence shown here is derived from an EMBL/GenBank/DDBJ whole genome shotgun (WGS) entry which is preliminary data.</text>
</comment>
<gene>
    <name evidence="1" type="ORF">JCM19231_4492</name>
</gene>
<keyword evidence="2" id="KW-1185">Reference proteome</keyword>
<dbReference type="EMBL" id="BBRZ01000007">
    <property type="protein sequence ID" value="GAM54756.1"/>
    <property type="molecule type" value="Genomic_DNA"/>
</dbReference>
<proteinExistence type="predicted"/>
<dbReference type="Proteomes" id="UP000031671">
    <property type="component" value="Unassembled WGS sequence"/>
</dbReference>
<dbReference type="AlphaFoldDB" id="A0A0B8NKZ2"/>
<reference evidence="1 2" key="2">
    <citation type="submission" date="2015-01" db="EMBL/GenBank/DDBJ databases">
        <authorList>
            <consortium name="NBRP consortium"/>
            <person name="Sawabe T."/>
            <person name="Meirelles P."/>
            <person name="Feng G."/>
            <person name="Sayaka M."/>
            <person name="Hattori M."/>
            <person name="Ohkuma M."/>
        </authorList>
    </citation>
    <scope>NUCLEOTIDE SEQUENCE [LARGE SCALE GENOMIC DNA]</scope>
    <source>
        <strain evidence="2">JCM 19231</strain>
    </source>
</reference>
<evidence type="ECO:0008006" key="3">
    <source>
        <dbReference type="Google" id="ProtNLM"/>
    </source>
</evidence>
<evidence type="ECO:0000313" key="1">
    <source>
        <dbReference type="EMBL" id="GAM54756.1"/>
    </source>
</evidence>
<evidence type="ECO:0000313" key="2">
    <source>
        <dbReference type="Proteomes" id="UP000031671"/>
    </source>
</evidence>
<reference evidence="1 2" key="1">
    <citation type="submission" date="2015-01" db="EMBL/GenBank/DDBJ databases">
        <title>Vibrio sp. C1 JCM 19231 whole genome shotgun sequence.</title>
        <authorList>
            <person name="Sawabe T."/>
            <person name="Meirelles P."/>
            <person name="Feng G."/>
            <person name="Sayaka M."/>
            <person name="Hattori M."/>
            <person name="Ohkuma M."/>
        </authorList>
    </citation>
    <scope>NUCLEOTIDE SEQUENCE [LARGE SCALE GENOMIC DNA]</scope>
    <source>
        <strain evidence="2">JCM 19231</strain>
    </source>
</reference>
<protein>
    <recommendedName>
        <fullName evidence="3">Transporting ATPase</fullName>
    </recommendedName>
</protein>